<feature type="transmembrane region" description="Helical" evidence="3">
    <location>
        <begin position="917"/>
        <end position="937"/>
    </location>
</feature>
<evidence type="ECO:0000256" key="3">
    <source>
        <dbReference type="SAM" id="Phobius"/>
    </source>
</evidence>
<feature type="transmembrane region" description="Helical" evidence="3">
    <location>
        <begin position="747"/>
        <end position="767"/>
    </location>
</feature>
<feature type="compositionally biased region" description="Acidic residues" evidence="2">
    <location>
        <begin position="59"/>
        <end position="68"/>
    </location>
</feature>
<keyword evidence="3" id="KW-0812">Transmembrane</keyword>
<dbReference type="Proteomes" id="UP000004095">
    <property type="component" value="Unassembled WGS sequence"/>
</dbReference>
<evidence type="ECO:0000256" key="2">
    <source>
        <dbReference type="SAM" id="MobiDB-lite"/>
    </source>
</evidence>
<feature type="transmembrane region" description="Helical" evidence="3">
    <location>
        <begin position="787"/>
        <end position="809"/>
    </location>
</feature>
<feature type="transmembrane region" description="Helical" evidence="3">
    <location>
        <begin position="561"/>
        <end position="580"/>
    </location>
</feature>
<accession>A1ZW86</accession>
<feature type="transmembrane region" description="Helical" evidence="3">
    <location>
        <begin position="236"/>
        <end position="254"/>
    </location>
</feature>
<feature type="transmembrane region" description="Helical" evidence="3">
    <location>
        <begin position="538"/>
        <end position="555"/>
    </location>
</feature>
<dbReference type="PANTHER" id="PTHR38434">
    <property type="entry name" value="BLL2549 PROTEIN"/>
    <property type="match status" value="1"/>
</dbReference>
<feature type="transmembrane region" description="Helical" evidence="3">
    <location>
        <begin position="713"/>
        <end position="735"/>
    </location>
</feature>
<keyword evidence="5" id="KW-1185">Reference proteome</keyword>
<feature type="region of interest" description="Disordered" evidence="2">
    <location>
        <begin position="44"/>
        <end position="140"/>
    </location>
</feature>
<feature type="transmembrane region" description="Helical" evidence="3">
    <location>
        <begin position="154"/>
        <end position="175"/>
    </location>
</feature>
<proteinExistence type="predicted"/>
<dbReference type="AlphaFoldDB" id="A1ZW86"/>
<feature type="transmembrane region" description="Helical" evidence="3">
    <location>
        <begin position="411"/>
        <end position="429"/>
    </location>
</feature>
<feature type="transmembrane region" description="Helical" evidence="3">
    <location>
        <begin position="441"/>
        <end position="458"/>
    </location>
</feature>
<feature type="transmembrane region" description="Helical" evidence="3">
    <location>
        <begin position="881"/>
        <end position="905"/>
    </location>
</feature>
<organism evidence="4 5">
    <name type="scientific">Microscilla marina ATCC 23134</name>
    <dbReference type="NCBI Taxonomy" id="313606"/>
    <lineage>
        <taxon>Bacteria</taxon>
        <taxon>Pseudomonadati</taxon>
        <taxon>Bacteroidota</taxon>
        <taxon>Cytophagia</taxon>
        <taxon>Cytophagales</taxon>
        <taxon>Microscillaceae</taxon>
        <taxon>Microscilla</taxon>
    </lineage>
</organism>
<reference evidence="4 5" key="1">
    <citation type="submission" date="2007-01" db="EMBL/GenBank/DDBJ databases">
        <authorList>
            <person name="Haygood M."/>
            <person name="Podell S."/>
            <person name="Anderson C."/>
            <person name="Hopkinson B."/>
            <person name="Roe K."/>
            <person name="Barbeau K."/>
            <person name="Gaasterland T."/>
            <person name="Ferriera S."/>
            <person name="Johnson J."/>
            <person name="Kravitz S."/>
            <person name="Beeson K."/>
            <person name="Sutton G."/>
            <person name="Rogers Y.-H."/>
            <person name="Friedman R."/>
            <person name="Frazier M."/>
            <person name="Venter J.C."/>
        </authorList>
    </citation>
    <scope>NUCLEOTIDE SEQUENCE [LARGE SCALE GENOMIC DNA]</scope>
    <source>
        <strain evidence="4 5">ATCC 23134</strain>
    </source>
</reference>
<dbReference type="RefSeq" id="WP_002702972.1">
    <property type="nucleotide sequence ID" value="NZ_AAWS01000050.1"/>
</dbReference>
<dbReference type="Pfam" id="PF10101">
    <property type="entry name" value="DUF2339"/>
    <property type="match status" value="1"/>
</dbReference>
<feature type="transmembrane region" description="Helical" evidence="3">
    <location>
        <begin position="312"/>
        <end position="333"/>
    </location>
</feature>
<feature type="transmembrane region" description="Helical" evidence="3">
    <location>
        <begin position="187"/>
        <end position="203"/>
    </location>
</feature>
<feature type="compositionally biased region" description="Acidic residues" evidence="2">
    <location>
        <begin position="91"/>
        <end position="101"/>
    </location>
</feature>
<feature type="transmembrane region" description="Helical" evidence="3">
    <location>
        <begin position="683"/>
        <end position="701"/>
    </location>
</feature>
<name>A1ZW86_MICM2</name>
<dbReference type="InterPro" id="IPR019286">
    <property type="entry name" value="DUF2339_TM"/>
</dbReference>
<evidence type="ECO:0000313" key="5">
    <source>
        <dbReference type="Proteomes" id="UP000004095"/>
    </source>
</evidence>
<feature type="transmembrane region" description="Helical" evidence="3">
    <location>
        <begin position="464"/>
        <end position="481"/>
    </location>
</feature>
<dbReference type="PANTHER" id="PTHR38434:SF1">
    <property type="entry name" value="BLL2549 PROTEIN"/>
    <property type="match status" value="1"/>
</dbReference>
<feature type="transmembrane region" description="Helical" evidence="3">
    <location>
        <begin position="974"/>
        <end position="991"/>
    </location>
</feature>
<protein>
    <submittedName>
        <fullName evidence="4">Membrane protein, putative</fullName>
    </submittedName>
</protein>
<dbReference type="eggNOG" id="COG5373">
    <property type="taxonomic scope" value="Bacteria"/>
</dbReference>
<feature type="transmembrane region" description="Helical" evidence="3">
    <location>
        <begin position="286"/>
        <end position="305"/>
    </location>
</feature>
<sequence length="1008" mass="114058">MKQSPEAKIYALEIKIKNMEVQASMFDRDLEMLREELDQLKTATGYSEAAAKQALQREFEEEEQEPEIPTESPKPIKLPVFNNPPKKEVSSTEDADTEPLEETVFREPVQEETPKPEPIAAFHPAAKTKRPATSTKPGKEKEPFNIENFIGGNVLSKLGILILIIGVGVFLKYAIDRNLISPLSRLILAYTAGAGLIGLSYYLKAKYHAYSAVLFSGGTATVYFTTYIGYVFLQVLPQGVAFPLMLLATVYTVYQSTRFDEEIIGIIGLVGAYAIPPLIGNGGGNATVFFGYICIINIGVLALAFRKNWYRVDLTAFVVSWLIFIVWVSQAYSAPLQPIALIFSFAFFITFQVTLVVHYTRQKDQHPEIKTLLLLLNAIVFYMVGTAILQYNNILFVQNHLLEGYQRMLTGQGLFTLAYSVLCMATGVYVAKTNQEGSSSVYLPFINIGIYTLSFAAYLGFKGVWIPIAWAGQTAVLFTLWLKPTLKNSSLEYAIKIIPLGVVLLTPFVFEERATFIAWVIEATILFAASRQWQVEAYNAITLLTLTLLALYLPFEFSNAWLLFWWSIEVAVVYSIARIWQDRQYDYLAIGLFVLIAIGIGLIYQDGTIPTAWAIEAAVIFALSRIFSGQSHLYENLSAGLSLLLAYGIFMETEGQARIWWWLLESVVVFALGHFFSSTYLKYVNHLVLMFSIYDTVLLWLDVYLKSTQSIPFVFNHTFLVSISLIAEILGLGYIYNRYTDTNKDQLLAILQYLFDFVGVGLLYLLLFSEITHYYLAQNPTNYHLMIIVLLMYSFAYITALAAAARWWLPLKSFGYGLVFFSVLCAILLVSVGFWHLQALHLNQSYGWLRWGVYALITLMLWAVYRVMCYHQLLTYRQMQLWFILLHVLAVVTLSFELVALSILYGGLTITQARQSVFKLGFTLVWGIYSVVIIAYGIAKRLKYLRLTGFAFLSITLLKLFANDINYNSTLNVILAFISIGTLLLVTAFLYQKYKHVILAADEEDTKE</sequence>
<dbReference type="EMBL" id="AAWS01000050">
    <property type="protein sequence ID" value="EAY25324.1"/>
    <property type="molecule type" value="Genomic_DNA"/>
</dbReference>
<feature type="transmembrane region" description="Helical" evidence="3">
    <location>
        <begin position="816"/>
        <end position="836"/>
    </location>
</feature>
<keyword evidence="3" id="KW-1133">Transmembrane helix</keyword>
<keyword evidence="1" id="KW-0175">Coiled coil</keyword>
<feature type="transmembrane region" description="Helical" evidence="3">
    <location>
        <begin position="587"/>
        <end position="604"/>
    </location>
</feature>
<feature type="transmembrane region" description="Helical" evidence="3">
    <location>
        <begin position="263"/>
        <end position="280"/>
    </location>
</feature>
<feature type="transmembrane region" description="Helical" evidence="3">
    <location>
        <begin position="339"/>
        <end position="360"/>
    </location>
</feature>
<feature type="transmembrane region" description="Helical" evidence="3">
    <location>
        <begin position="848"/>
        <end position="869"/>
    </location>
</feature>
<feature type="compositionally biased region" description="Basic and acidic residues" evidence="2">
    <location>
        <begin position="103"/>
        <end position="115"/>
    </location>
</feature>
<gene>
    <name evidence="4" type="ORF">M23134_04505</name>
</gene>
<dbReference type="OrthoDB" id="666059at2"/>
<keyword evidence="3" id="KW-0472">Membrane</keyword>
<evidence type="ECO:0000256" key="1">
    <source>
        <dbReference type="SAM" id="Coils"/>
    </source>
</evidence>
<comment type="caution">
    <text evidence="4">The sequence shown here is derived from an EMBL/GenBank/DDBJ whole genome shotgun (WGS) entry which is preliminary data.</text>
</comment>
<feature type="transmembrane region" description="Helical" evidence="3">
    <location>
        <begin position="372"/>
        <end position="391"/>
    </location>
</feature>
<evidence type="ECO:0000313" key="4">
    <source>
        <dbReference type="EMBL" id="EAY25324.1"/>
    </source>
</evidence>
<feature type="coiled-coil region" evidence="1">
    <location>
        <begin position="16"/>
        <end position="43"/>
    </location>
</feature>
<feature type="transmembrane region" description="Helical" evidence="3">
    <location>
        <begin position="210"/>
        <end position="230"/>
    </location>
</feature>
<feature type="transmembrane region" description="Helical" evidence="3">
    <location>
        <begin position="659"/>
        <end position="676"/>
    </location>
</feature>